<dbReference type="Proteomes" id="UP000248536">
    <property type="component" value="Chromosome"/>
</dbReference>
<organism evidence="1 2">
    <name type="scientific">Flagellimonas maritima</name>
    <dbReference type="NCBI Taxonomy" id="1383885"/>
    <lineage>
        <taxon>Bacteria</taxon>
        <taxon>Pseudomonadati</taxon>
        <taxon>Bacteroidota</taxon>
        <taxon>Flavobacteriia</taxon>
        <taxon>Flavobacteriales</taxon>
        <taxon>Flavobacteriaceae</taxon>
        <taxon>Flagellimonas</taxon>
    </lineage>
</organism>
<evidence type="ECO:0000313" key="1">
    <source>
        <dbReference type="EMBL" id="AWX45780.1"/>
    </source>
</evidence>
<dbReference type="KEGG" id="spon:HME9304_02810"/>
<accession>A0A2Z4LVQ3</accession>
<dbReference type="AlphaFoldDB" id="A0A2Z4LVQ3"/>
<reference evidence="1 2" key="1">
    <citation type="submission" date="2018-06" db="EMBL/GenBank/DDBJ databases">
        <title>Spongiibacterium sp. HME9304 Genome sequencing and assembly.</title>
        <authorList>
            <person name="Kang H."/>
            <person name="Kim H."/>
            <person name="Joh K."/>
        </authorList>
    </citation>
    <scope>NUCLEOTIDE SEQUENCE [LARGE SCALE GENOMIC DNA]</scope>
    <source>
        <strain evidence="1 2">HME9304</strain>
    </source>
</reference>
<sequence length="166" mass="19036">MKKPINQDSRILINMKQFIVVFVIITLASCKAQNVVTEQFAQDEDIVLIDKDDFSGILEYDNMVVKDSKSLKRFYSQINKTRKPGLPVPIVDFSENMVIIICMGEQKGKLLPVLFKTEESDSEITFALKMVESQENETLSEIISHPFYVFKTPVTHKSVIFNKSMH</sequence>
<dbReference type="EMBL" id="CP030104">
    <property type="protein sequence ID" value="AWX45780.1"/>
    <property type="molecule type" value="Genomic_DNA"/>
</dbReference>
<name>A0A2Z4LVQ3_9FLAO</name>
<gene>
    <name evidence="1" type="ORF">HME9304_02810</name>
</gene>
<evidence type="ECO:0000313" key="2">
    <source>
        <dbReference type="Proteomes" id="UP000248536"/>
    </source>
</evidence>
<dbReference type="PROSITE" id="PS51257">
    <property type="entry name" value="PROKAR_LIPOPROTEIN"/>
    <property type="match status" value="1"/>
</dbReference>
<keyword evidence="2" id="KW-1185">Reference proteome</keyword>
<proteinExistence type="predicted"/>
<evidence type="ECO:0008006" key="3">
    <source>
        <dbReference type="Google" id="ProtNLM"/>
    </source>
</evidence>
<protein>
    <recommendedName>
        <fullName evidence="3">Lipoprotein</fullName>
    </recommendedName>
</protein>